<organism evidence="1 2">
    <name type="scientific">Leptospira kirschneri str. 200802841</name>
    <dbReference type="NCBI Taxonomy" id="1193047"/>
    <lineage>
        <taxon>Bacteria</taxon>
        <taxon>Pseudomonadati</taxon>
        <taxon>Spirochaetota</taxon>
        <taxon>Spirochaetia</taxon>
        <taxon>Leptospirales</taxon>
        <taxon>Leptospiraceae</taxon>
        <taxon>Leptospira</taxon>
    </lineage>
</organism>
<dbReference type="EMBL" id="AKWH02000039">
    <property type="protein sequence ID" value="EKO51557.1"/>
    <property type="molecule type" value="Genomic_DNA"/>
</dbReference>
<name>A0A828Y1E3_9LEPT</name>
<protein>
    <submittedName>
        <fullName evidence="1">Uncharacterized protein</fullName>
    </submittedName>
</protein>
<evidence type="ECO:0000313" key="2">
    <source>
        <dbReference type="Proteomes" id="UP000006339"/>
    </source>
</evidence>
<sequence>MSFFFHDPEKDTLHSWRANDDIIEKHTHQYFSKVGGWDVEVKKSIVPVDLNQFDLTQGKKLLNLYIPYFKSIIEGEKEVRNWRYWIAEYNPLLEKILPRMDYLQWKLNPIKEIAKFLKESNIPFKKNKRYFWINQDISKYFNI</sequence>
<reference evidence="1" key="1">
    <citation type="submission" date="2012-10" db="EMBL/GenBank/DDBJ databases">
        <authorList>
            <person name="Harkins D.M."/>
            <person name="Durkin A.S."/>
            <person name="Brinkac L.M."/>
            <person name="Selengut J.D."/>
            <person name="Sanka R."/>
            <person name="DePew J."/>
            <person name="Purushe J."/>
            <person name="Picardeau M."/>
            <person name="Werts C."/>
            <person name="Goarant C."/>
            <person name="Vinetz J.M."/>
            <person name="Sutton G.G."/>
            <person name="Nelson W.C."/>
            <person name="Fouts D.E."/>
        </authorList>
    </citation>
    <scope>NUCLEOTIDE SEQUENCE [LARGE SCALE GENOMIC DNA]</scope>
    <source>
        <strain evidence="1">200802841</strain>
    </source>
</reference>
<accession>A0A828Y1E3</accession>
<dbReference type="AlphaFoldDB" id="A0A828Y1E3"/>
<comment type="caution">
    <text evidence="1">The sequence shown here is derived from an EMBL/GenBank/DDBJ whole genome shotgun (WGS) entry which is preliminary data.</text>
</comment>
<proteinExistence type="predicted"/>
<evidence type="ECO:0000313" key="1">
    <source>
        <dbReference type="EMBL" id="EKO51557.1"/>
    </source>
</evidence>
<dbReference type="Proteomes" id="UP000006339">
    <property type="component" value="Unassembled WGS sequence"/>
</dbReference>
<gene>
    <name evidence="1" type="ORF">LEP1GSC131_0357</name>
</gene>
<keyword evidence="2" id="KW-1185">Reference proteome</keyword>